<evidence type="ECO:0000256" key="7">
    <source>
        <dbReference type="ARBA" id="ARBA00023004"/>
    </source>
</evidence>
<dbReference type="PROSITE" id="PS51384">
    <property type="entry name" value="FAD_FR"/>
    <property type="match status" value="1"/>
</dbReference>
<dbReference type="InterPro" id="IPR050415">
    <property type="entry name" value="MRET"/>
</dbReference>
<dbReference type="Gene3D" id="2.40.30.10">
    <property type="entry name" value="Translation factors"/>
    <property type="match status" value="1"/>
</dbReference>
<evidence type="ECO:0000256" key="5">
    <source>
        <dbReference type="ARBA" id="ARBA00022827"/>
    </source>
</evidence>
<evidence type="ECO:0000256" key="3">
    <source>
        <dbReference type="ARBA" id="ARBA00022714"/>
    </source>
</evidence>
<evidence type="ECO:0000256" key="2">
    <source>
        <dbReference type="ARBA" id="ARBA00022630"/>
    </source>
</evidence>
<dbReference type="GO" id="GO:0046872">
    <property type="term" value="F:metal ion binding"/>
    <property type="evidence" value="ECO:0007669"/>
    <property type="project" value="UniProtKB-KW"/>
</dbReference>
<dbReference type="Pfam" id="PF00175">
    <property type="entry name" value="NAD_binding_1"/>
    <property type="match status" value="1"/>
</dbReference>
<dbReference type="PROSITE" id="PS51085">
    <property type="entry name" value="2FE2S_FER_2"/>
    <property type="match status" value="1"/>
</dbReference>
<dbReference type="InterPro" id="IPR039261">
    <property type="entry name" value="FNR_nucleotide-bd"/>
</dbReference>
<dbReference type="SUPFAM" id="SSF63380">
    <property type="entry name" value="Riboflavin synthase domain-like"/>
    <property type="match status" value="1"/>
</dbReference>
<evidence type="ECO:0000256" key="6">
    <source>
        <dbReference type="ARBA" id="ARBA00023002"/>
    </source>
</evidence>
<evidence type="ECO:0000313" key="11">
    <source>
        <dbReference type="EMBL" id="KPQ18644.1"/>
    </source>
</evidence>
<dbReference type="GO" id="GO:0050660">
    <property type="term" value="F:flavin adenine dinucleotide binding"/>
    <property type="evidence" value="ECO:0007669"/>
    <property type="project" value="TreeGrafter"/>
</dbReference>
<dbReference type="PROSITE" id="PS00197">
    <property type="entry name" value="2FE2S_FER_1"/>
    <property type="match status" value="1"/>
</dbReference>
<evidence type="ECO:0000256" key="4">
    <source>
        <dbReference type="ARBA" id="ARBA00022723"/>
    </source>
</evidence>
<comment type="cofactor">
    <cofactor evidence="1">
        <name>FAD</name>
        <dbReference type="ChEBI" id="CHEBI:57692"/>
    </cofactor>
</comment>
<comment type="caution">
    <text evidence="11">The sequence shown here is derived from an EMBL/GenBank/DDBJ whole genome shotgun (WGS) entry which is preliminary data.</text>
</comment>
<evidence type="ECO:0000259" key="9">
    <source>
        <dbReference type="PROSITE" id="PS51085"/>
    </source>
</evidence>
<dbReference type="SUPFAM" id="SSF54292">
    <property type="entry name" value="2Fe-2S ferredoxin-like"/>
    <property type="match status" value="1"/>
</dbReference>
<dbReference type="InterPro" id="IPR001433">
    <property type="entry name" value="OxRdtase_FAD/NAD-bd"/>
</dbReference>
<gene>
    <name evidence="11" type="primary">paaE</name>
    <name evidence="11" type="ORF">HLUCCX10_05250</name>
</gene>
<keyword evidence="5" id="KW-0274">FAD</keyword>
<dbReference type="InterPro" id="IPR036010">
    <property type="entry name" value="2Fe-2S_ferredoxin-like_sf"/>
</dbReference>
<dbReference type="InterPro" id="IPR006058">
    <property type="entry name" value="2Fe2S_fd_BS"/>
</dbReference>
<dbReference type="GO" id="GO:0051537">
    <property type="term" value="F:2 iron, 2 sulfur cluster binding"/>
    <property type="evidence" value="ECO:0007669"/>
    <property type="project" value="UniProtKB-KW"/>
</dbReference>
<dbReference type="InterPro" id="IPR001041">
    <property type="entry name" value="2Fe-2S_ferredoxin-type"/>
</dbReference>
<dbReference type="InterPro" id="IPR017938">
    <property type="entry name" value="Riboflavin_synthase-like_b-brl"/>
</dbReference>
<keyword evidence="7" id="KW-0408">Iron</keyword>
<keyword evidence="6" id="KW-0560">Oxidoreductase</keyword>
<dbReference type="AlphaFoldDB" id="A0A0P7YIS4"/>
<dbReference type="GO" id="GO:0016491">
    <property type="term" value="F:oxidoreductase activity"/>
    <property type="evidence" value="ECO:0007669"/>
    <property type="project" value="UniProtKB-KW"/>
</dbReference>
<evidence type="ECO:0000256" key="8">
    <source>
        <dbReference type="ARBA" id="ARBA00023014"/>
    </source>
</evidence>
<dbReference type="PANTHER" id="PTHR47354">
    <property type="entry name" value="NADH OXIDOREDUCTASE HCR"/>
    <property type="match status" value="1"/>
</dbReference>
<name>A0A0P7YIS4_9BACT</name>
<keyword evidence="4" id="KW-0479">Metal-binding</keyword>
<keyword evidence="2" id="KW-0285">Flavoprotein</keyword>
<dbReference type="InterPro" id="IPR001709">
    <property type="entry name" value="Flavoprot_Pyr_Nucl_cyt_Rdtase"/>
</dbReference>
<dbReference type="PANTHER" id="PTHR47354:SF8">
    <property type="entry name" value="1,2-PHENYLACETYL-COA EPOXIDASE, SUBUNIT E"/>
    <property type="match status" value="1"/>
</dbReference>
<dbReference type="InterPro" id="IPR012675">
    <property type="entry name" value="Beta-grasp_dom_sf"/>
</dbReference>
<dbReference type="SUPFAM" id="SSF52343">
    <property type="entry name" value="Ferredoxin reductase-like, C-terminal NADP-linked domain"/>
    <property type="match status" value="1"/>
</dbReference>
<dbReference type="Gene3D" id="3.10.20.30">
    <property type="match status" value="1"/>
</dbReference>
<organism evidence="11 12">
    <name type="scientific">Algoriphagus marincola HL-49</name>
    <dbReference type="NCBI Taxonomy" id="1305737"/>
    <lineage>
        <taxon>Bacteria</taxon>
        <taxon>Pseudomonadati</taxon>
        <taxon>Bacteroidota</taxon>
        <taxon>Cytophagia</taxon>
        <taxon>Cytophagales</taxon>
        <taxon>Cyclobacteriaceae</taxon>
        <taxon>Algoriphagus</taxon>
    </lineage>
</organism>
<dbReference type="eggNOG" id="COG1018">
    <property type="taxonomic scope" value="Bacteria"/>
</dbReference>
<keyword evidence="3" id="KW-0001">2Fe-2S</keyword>
<proteinExistence type="predicted"/>
<dbReference type="EMBL" id="LJXT01000023">
    <property type="protein sequence ID" value="KPQ18644.1"/>
    <property type="molecule type" value="Genomic_DNA"/>
</dbReference>
<accession>A0A0P7YIS4</accession>
<feature type="domain" description="2Fe-2S ferredoxin-type" evidence="9">
    <location>
        <begin position="279"/>
        <end position="367"/>
    </location>
</feature>
<dbReference type="OrthoDB" id="9789468at2"/>
<feature type="domain" description="FAD-binding FR-type" evidence="10">
    <location>
        <begin position="15"/>
        <end position="117"/>
    </location>
</feature>
<dbReference type="Pfam" id="PF00111">
    <property type="entry name" value="Fer2"/>
    <property type="match status" value="1"/>
</dbReference>
<protein>
    <submittedName>
        <fullName evidence="11">Ring-1,2-phenylacetyl-CoA epoxidase subunit PaaE</fullName>
    </submittedName>
</protein>
<dbReference type="CDD" id="cd06214">
    <property type="entry name" value="PA_degradation_oxidoreductase_like"/>
    <property type="match status" value="1"/>
</dbReference>
<dbReference type="CDD" id="cd00207">
    <property type="entry name" value="fer2"/>
    <property type="match status" value="1"/>
</dbReference>
<keyword evidence="8" id="KW-0411">Iron-sulfur</keyword>
<reference evidence="11 12" key="1">
    <citation type="submission" date="2015-09" db="EMBL/GenBank/DDBJ databases">
        <title>Identification and resolution of microdiversity through metagenomic sequencing of parallel consortia.</title>
        <authorList>
            <person name="Nelson W.C."/>
            <person name="Romine M.F."/>
            <person name="Lindemann S.R."/>
        </authorList>
    </citation>
    <scope>NUCLEOTIDE SEQUENCE [LARGE SCALE GENOMIC DNA]</scope>
    <source>
        <strain evidence="11">HL-49</strain>
    </source>
</reference>
<evidence type="ECO:0000256" key="1">
    <source>
        <dbReference type="ARBA" id="ARBA00001974"/>
    </source>
</evidence>
<dbReference type="PRINTS" id="PR00371">
    <property type="entry name" value="FPNCR"/>
</dbReference>
<dbReference type="PATRIC" id="fig|1305737.6.peg.1706"/>
<dbReference type="Pfam" id="PF00970">
    <property type="entry name" value="FAD_binding_6"/>
    <property type="match status" value="1"/>
</dbReference>
<dbReference type="Proteomes" id="UP000050421">
    <property type="component" value="Unassembled WGS sequence"/>
</dbReference>
<dbReference type="InterPro" id="IPR017927">
    <property type="entry name" value="FAD-bd_FR_type"/>
</dbReference>
<dbReference type="Gene3D" id="3.40.50.80">
    <property type="entry name" value="Nucleotide-binding domain of ferredoxin-NADP reductase (FNR) module"/>
    <property type="match status" value="1"/>
</dbReference>
<dbReference type="InterPro" id="IPR008333">
    <property type="entry name" value="Cbr1-like_FAD-bd_dom"/>
</dbReference>
<dbReference type="STRING" id="1305737.GCA_000526355_03652"/>
<dbReference type="PRINTS" id="PR00406">
    <property type="entry name" value="CYTB5RDTASE"/>
</dbReference>
<sequence length="367" mass="40738">MFNLFKKKKPEAKKSNFLPLKVREVVRETPDTVSIYFEQPEPFLEYKPGQFLTLVMDFEGKEHRRSYSLCTSPFVDPFPGISVKKVAGGLFSNYLNEKVFPGKTINVLPPLGNFTVDFHSSLQRHFILVAGGSGITPIMGILKSVLVNEPKSIATLIYCSRNEEMIIFKDQLEKLEKANPGRLRIEHVLSQPSSEWTGTYGRLDHAKFKELVAHAEYEQRYEEIYFLCGPEGIMSTAQNVLNEIGVPDERVHTESFFSAAAEQAKADAKAGIAAGVLTRDVKITLEGEDHLVSVSPDKTILEAGLEAGLDMPYSCQSGLCTACRGRITSGQVKMDEDAGLSPKEIEEGYILCCSSRAVSDDIKITIE</sequence>
<evidence type="ECO:0000259" key="10">
    <source>
        <dbReference type="PROSITE" id="PS51384"/>
    </source>
</evidence>
<evidence type="ECO:0000313" key="12">
    <source>
        <dbReference type="Proteomes" id="UP000050421"/>
    </source>
</evidence>